<dbReference type="RefSeq" id="WP_186975459.1">
    <property type="nucleotide sequence ID" value="NZ_JACOOH010000002.1"/>
</dbReference>
<gene>
    <name evidence="2" type="ORF">H8S64_06830</name>
</gene>
<accession>A0ABR7D073</accession>
<evidence type="ECO:0000313" key="3">
    <source>
        <dbReference type="Proteomes" id="UP000646484"/>
    </source>
</evidence>
<feature type="region of interest" description="Disordered" evidence="1">
    <location>
        <begin position="20"/>
        <end position="57"/>
    </location>
</feature>
<comment type="caution">
    <text evidence="2">The sequence shown here is derived from an EMBL/GenBank/DDBJ whole genome shotgun (WGS) entry which is preliminary data.</text>
</comment>
<evidence type="ECO:0008006" key="4">
    <source>
        <dbReference type="Google" id="ProtNLM"/>
    </source>
</evidence>
<name>A0ABR7D073_9BACT</name>
<dbReference type="Proteomes" id="UP000646484">
    <property type="component" value="Unassembled WGS sequence"/>
</dbReference>
<reference evidence="2 3" key="1">
    <citation type="submission" date="2020-08" db="EMBL/GenBank/DDBJ databases">
        <title>Genome public.</title>
        <authorList>
            <person name="Liu C."/>
            <person name="Sun Q."/>
        </authorList>
    </citation>
    <scope>NUCLEOTIDE SEQUENCE [LARGE SCALE GENOMIC DNA]</scope>
    <source>
        <strain evidence="2 3">NSJ-56</strain>
    </source>
</reference>
<sequence length="122" mass="14052">MKKNERPAIDNPLASIGLDQIVRGITQPEAPKEKKEKPKTEEATKAEKKPKTRKRSKKFFEENLAKYTGFGEQGVAVWLPKEVKKELEKIRINSNRNIPIRTLASAIIMTYIEENKTKFENL</sequence>
<dbReference type="EMBL" id="JACOOH010000002">
    <property type="protein sequence ID" value="MBC5620805.1"/>
    <property type="molecule type" value="Genomic_DNA"/>
</dbReference>
<evidence type="ECO:0000313" key="2">
    <source>
        <dbReference type="EMBL" id="MBC5620805.1"/>
    </source>
</evidence>
<evidence type="ECO:0000256" key="1">
    <source>
        <dbReference type="SAM" id="MobiDB-lite"/>
    </source>
</evidence>
<keyword evidence="3" id="KW-1185">Reference proteome</keyword>
<feature type="compositionally biased region" description="Basic and acidic residues" evidence="1">
    <location>
        <begin position="30"/>
        <end position="49"/>
    </location>
</feature>
<organism evidence="2 3">
    <name type="scientific">Butyricimonas hominis</name>
    <dbReference type="NCBI Taxonomy" id="2763032"/>
    <lineage>
        <taxon>Bacteria</taxon>
        <taxon>Pseudomonadati</taxon>
        <taxon>Bacteroidota</taxon>
        <taxon>Bacteroidia</taxon>
        <taxon>Bacteroidales</taxon>
        <taxon>Odoribacteraceae</taxon>
        <taxon>Butyricimonas</taxon>
    </lineage>
</organism>
<protein>
    <recommendedName>
        <fullName evidence="4">CopG family transcriptional regulator</fullName>
    </recommendedName>
</protein>
<proteinExistence type="predicted"/>